<accession>A0AA97K3B0</accession>
<gene>
    <name evidence="6" type="primary">LOC129338288</name>
</gene>
<organism evidence="5 6">
    <name type="scientific">Eublepharis macularius</name>
    <name type="common">Leopard gecko</name>
    <name type="synonym">Cyrtodactylus macularius</name>
    <dbReference type="NCBI Taxonomy" id="481883"/>
    <lineage>
        <taxon>Eukaryota</taxon>
        <taxon>Metazoa</taxon>
        <taxon>Chordata</taxon>
        <taxon>Craniata</taxon>
        <taxon>Vertebrata</taxon>
        <taxon>Euteleostomi</taxon>
        <taxon>Lepidosauria</taxon>
        <taxon>Squamata</taxon>
        <taxon>Bifurcata</taxon>
        <taxon>Gekkota</taxon>
        <taxon>Eublepharidae</taxon>
        <taxon>Eublepharinae</taxon>
        <taxon>Eublepharis</taxon>
    </lineage>
</organism>
<dbReference type="KEGG" id="emc:129338288"/>
<evidence type="ECO:0000256" key="2">
    <source>
        <dbReference type="SAM" id="MobiDB-lite"/>
    </source>
</evidence>
<evidence type="ECO:0000313" key="6">
    <source>
        <dbReference type="RefSeq" id="XP_054848352.1"/>
    </source>
</evidence>
<dbReference type="InterPro" id="IPR001651">
    <property type="entry name" value="Gastrin/CCK"/>
</dbReference>
<dbReference type="RefSeq" id="XP_054848352.1">
    <property type="nucleotide sequence ID" value="XM_054992377.1"/>
</dbReference>
<feature type="signal peptide" evidence="3">
    <location>
        <begin position="1"/>
        <end position="20"/>
    </location>
</feature>
<feature type="domain" description="Gastrin/cholecystokinin peptide hormone" evidence="4">
    <location>
        <begin position="5"/>
        <end position="117"/>
    </location>
</feature>
<evidence type="ECO:0000259" key="4">
    <source>
        <dbReference type="Pfam" id="PF00918"/>
    </source>
</evidence>
<sequence>MHPKVFACLLLATLIATSVSRSILTSRQVDSQSNKHRTSVPGLEGTQKSSNGRLIRREWPGGLSWDQKHLISQFLPHIYAAELAGKENSVQMADGLPNHAYPSWMDFGRRSLEDMDEDA</sequence>
<dbReference type="Pfam" id="PF00918">
    <property type="entry name" value="Gastrin"/>
    <property type="match status" value="1"/>
</dbReference>
<keyword evidence="5" id="KW-1185">Reference proteome</keyword>
<feature type="chain" id="PRO_5041638313" evidence="3">
    <location>
        <begin position="21"/>
        <end position="119"/>
    </location>
</feature>
<evidence type="ECO:0000256" key="3">
    <source>
        <dbReference type="SAM" id="SignalP"/>
    </source>
</evidence>
<feature type="region of interest" description="Disordered" evidence="2">
    <location>
        <begin position="27"/>
        <end position="51"/>
    </location>
</feature>
<protein>
    <submittedName>
        <fullName evidence="6">Gastrin/cholecystokinin-like peptide</fullName>
    </submittedName>
</protein>
<dbReference type="GO" id="GO:0005179">
    <property type="term" value="F:hormone activity"/>
    <property type="evidence" value="ECO:0007669"/>
    <property type="project" value="InterPro"/>
</dbReference>
<evidence type="ECO:0000313" key="5">
    <source>
        <dbReference type="Proteomes" id="UP001190640"/>
    </source>
</evidence>
<dbReference type="Proteomes" id="UP001190640">
    <property type="component" value="Chromosome 12"/>
</dbReference>
<evidence type="ECO:0000256" key="1">
    <source>
        <dbReference type="ARBA" id="ARBA00022815"/>
    </source>
</evidence>
<keyword evidence="3" id="KW-0732">Signal</keyword>
<dbReference type="AlphaFoldDB" id="A0AA97K3B0"/>
<dbReference type="GeneID" id="129338288"/>
<dbReference type="GO" id="GO:0005576">
    <property type="term" value="C:extracellular region"/>
    <property type="evidence" value="ECO:0007669"/>
    <property type="project" value="InterPro"/>
</dbReference>
<proteinExistence type="predicted"/>
<name>A0AA97K3B0_EUBMA</name>
<reference evidence="6" key="1">
    <citation type="submission" date="2025-08" db="UniProtKB">
        <authorList>
            <consortium name="RefSeq"/>
        </authorList>
    </citation>
    <scope>IDENTIFICATION</scope>
    <source>
        <tissue evidence="6">Blood</tissue>
    </source>
</reference>
<keyword evidence="1" id="KW-0027">Amidation</keyword>